<evidence type="ECO:0000313" key="2">
    <source>
        <dbReference type="Proteomes" id="UP000323506"/>
    </source>
</evidence>
<gene>
    <name evidence="1" type="ORF">ES288_D02G289700v1</name>
</gene>
<evidence type="ECO:0000313" key="1">
    <source>
        <dbReference type="EMBL" id="TYG81320.1"/>
    </source>
</evidence>
<proteinExistence type="predicted"/>
<dbReference type="AlphaFoldDB" id="A0A5D2DJY5"/>
<reference evidence="1 2" key="1">
    <citation type="submission" date="2019-06" db="EMBL/GenBank/DDBJ databases">
        <title>WGS assembly of Gossypium darwinii.</title>
        <authorList>
            <person name="Chen Z.J."/>
            <person name="Sreedasyam A."/>
            <person name="Ando A."/>
            <person name="Song Q."/>
            <person name="De L."/>
            <person name="Hulse-Kemp A."/>
            <person name="Ding M."/>
            <person name="Ye W."/>
            <person name="Kirkbride R."/>
            <person name="Jenkins J."/>
            <person name="Plott C."/>
            <person name="Lovell J."/>
            <person name="Lin Y.-M."/>
            <person name="Vaughn R."/>
            <person name="Liu B."/>
            <person name="Li W."/>
            <person name="Simpson S."/>
            <person name="Scheffler B."/>
            <person name="Saski C."/>
            <person name="Grover C."/>
            <person name="Hu G."/>
            <person name="Conover J."/>
            <person name="Carlson J."/>
            <person name="Shu S."/>
            <person name="Boston L."/>
            <person name="Williams M."/>
            <person name="Peterson D."/>
            <person name="Mcgee K."/>
            <person name="Jones D."/>
            <person name="Wendel J."/>
            <person name="Stelly D."/>
            <person name="Grimwood J."/>
            <person name="Schmutz J."/>
        </authorList>
    </citation>
    <scope>NUCLEOTIDE SEQUENCE [LARGE SCALE GENOMIC DNA]</scope>
    <source>
        <strain evidence="1">1808015.09</strain>
    </source>
</reference>
<dbReference type="EMBL" id="CM017702">
    <property type="protein sequence ID" value="TYG81320.1"/>
    <property type="molecule type" value="Genomic_DNA"/>
</dbReference>
<sequence length="82" mass="10011">MIYYKFEIQKSNFESRIHSFNLQVKKSIFMAKIPPSNKFSQAKQKKLCNLNLKRRILPQFPSFPERREKETKNCFIFMFIRC</sequence>
<dbReference type="Proteomes" id="UP000323506">
    <property type="component" value="Chromosome D02"/>
</dbReference>
<accession>A0A5D2DJY5</accession>
<name>A0A5D2DJY5_GOSDA</name>
<organism evidence="1 2">
    <name type="scientific">Gossypium darwinii</name>
    <name type="common">Darwin's cotton</name>
    <name type="synonym">Gossypium barbadense var. darwinii</name>
    <dbReference type="NCBI Taxonomy" id="34276"/>
    <lineage>
        <taxon>Eukaryota</taxon>
        <taxon>Viridiplantae</taxon>
        <taxon>Streptophyta</taxon>
        <taxon>Embryophyta</taxon>
        <taxon>Tracheophyta</taxon>
        <taxon>Spermatophyta</taxon>
        <taxon>Magnoliopsida</taxon>
        <taxon>eudicotyledons</taxon>
        <taxon>Gunneridae</taxon>
        <taxon>Pentapetalae</taxon>
        <taxon>rosids</taxon>
        <taxon>malvids</taxon>
        <taxon>Malvales</taxon>
        <taxon>Malvaceae</taxon>
        <taxon>Malvoideae</taxon>
        <taxon>Gossypium</taxon>
    </lineage>
</organism>
<keyword evidence="2" id="KW-1185">Reference proteome</keyword>
<protein>
    <submittedName>
        <fullName evidence="1">Uncharacterized protein</fullName>
    </submittedName>
</protein>